<keyword evidence="2 6" id="KW-0694">RNA-binding</keyword>
<dbReference type="SMART" id="SM00393">
    <property type="entry name" value="R3H"/>
    <property type="match status" value="1"/>
</dbReference>
<feature type="region of interest" description="Jag_N domain" evidence="6">
    <location>
        <begin position="5"/>
        <end position="55"/>
    </location>
</feature>
<dbReference type="EMBL" id="LZZM01000227">
    <property type="protein sequence ID" value="OOM71821.1"/>
    <property type="molecule type" value="Genomic_DNA"/>
</dbReference>
<feature type="domain" description="R3H" evidence="7">
    <location>
        <begin position="141"/>
        <end position="207"/>
    </location>
</feature>
<comment type="caution">
    <text evidence="8">The sequence shown here is derived from an EMBL/GenBank/DDBJ whole genome shotgun (WGS) entry which is preliminary data.</text>
</comment>
<dbReference type="PANTHER" id="PTHR35800">
    <property type="entry name" value="PROTEIN JAG"/>
    <property type="match status" value="1"/>
</dbReference>
<dbReference type="GO" id="GO:0008360">
    <property type="term" value="P:regulation of cell shape"/>
    <property type="evidence" value="ECO:0007669"/>
    <property type="project" value="UniProtKB-KW"/>
</dbReference>
<comment type="function">
    <text evidence="6">A probable RNA chaperone. Forms a complex with KhpA which binds to cellular RNA and controls its expression. Plays a role in peptidoglycan (PG) homeostasis and cell length regulation.</text>
</comment>
<evidence type="ECO:0000313" key="8">
    <source>
        <dbReference type="EMBL" id="OOM71821.1"/>
    </source>
</evidence>
<comment type="domain">
    <text evidence="6">Has an N-terminal Jag-N domain and 2 RNA-binding domains (KH and R3H).</text>
</comment>
<dbReference type="InterPro" id="IPR034079">
    <property type="entry name" value="R3H_KhpB"/>
</dbReference>
<dbReference type="Pfam" id="PF14804">
    <property type="entry name" value="Jag_N"/>
    <property type="match status" value="1"/>
</dbReference>
<dbReference type="InterPro" id="IPR032782">
    <property type="entry name" value="KhpB_N"/>
</dbReference>
<gene>
    <name evidence="6" type="primary">khpB</name>
    <name evidence="6" type="synonym">eloR</name>
    <name evidence="8" type="ORF">CLPUN_48890</name>
</gene>
<dbReference type="InterPro" id="IPR036867">
    <property type="entry name" value="R3H_dom_sf"/>
</dbReference>
<dbReference type="InterPro" id="IPR039247">
    <property type="entry name" value="KhpB"/>
</dbReference>
<name>A0A1S8T2H5_9CLOT</name>
<dbReference type="GO" id="GO:0009252">
    <property type="term" value="P:peptidoglycan biosynthetic process"/>
    <property type="evidence" value="ECO:0007669"/>
    <property type="project" value="UniProtKB-UniRule"/>
</dbReference>
<dbReference type="Gene3D" id="3.30.1370.50">
    <property type="entry name" value="R3H-like domain"/>
    <property type="match status" value="1"/>
</dbReference>
<evidence type="ECO:0000256" key="4">
    <source>
        <dbReference type="ARBA" id="ARBA00023186"/>
    </source>
</evidence>
<dbReference type="GO" id="GO:0005737">
    <property type="term" value="C:cytoplasm"/>
    <property type="evidence" value="ECO:0007669"/>
    <property type="project" value="UniProtKB-SubCell"/>
</dbReference>
<keyword evidence="9" id="KW-1185">Reference proteome</keyword>
<comment type="similarity">
    <text evidence="6">Belongs to the KhpB RNA-binding protein family.</text>
</comment>
<dbReference type="SUPFAM" id="SSF82708">
    <property type="entry name" value="R3H domain"/>
    <property type="match status" value="1"/>
</dbReference>
<keyword evidence="1 6" id="KW-0963">Cytoplasm</keyword>
<dbReference type="PANTHER" id="PTHR35800:SF1">
    <property type="entry name" value="RNA-BINDING PROTEIN KHPB"/>
    <property type="match status" value="1"/>
</dbReference>
<organism evidence="8 9">
    <name type="scientific">Clostridium puniceum</name>
    <dbReference type="NCBI Taxonomy" id="29367"/>
    <lineage>
        <taxon>Bacteria</taxon>
        <taxon>Bacillati</taxon>
        <taxon>Bacillota</taxon>
        <taxon>Clostridia</taxon>
        <taxon>Eubacteriales</taxon>
        <taxon>Clostridiaceae</taxon>
        <taxon>Clostridium</taxon>
    </lineage>
</organism>
<dbReference type="PROSITE" id="PS51061">
    <property type="entry name" value="R3H"/>
    <property type="match status" value="1"/>
</dbReference>
<evidence type="ECO:0000256" key="6">
    <source>
        <dbReference type="HAMAP-Rule" id="MF_00867"/>
    </source>
</evidence>
<dbReference type="Proteomes" id="UP000190890">
    <property type="component" value="Unassembled WGS sequence"/>
</dbReference>
<evidence type="ECO:0000256" key="3">
    <source>
        <dbReference type="ARBA" id="ARBA00022960"/>
    </source>
</evidence>
<dbReference type="CDD" id="cd02414">
    <property type="entry name" value="KH-II_Jag"/>
    <property type="match status" value="1"/>
</dbReference>
<comment type="subunit">
    <text evidence="6">Forms a complex with KhpA.</text>
</comment>
<dbReference type="AlphaFoldDB" id="A0A1S8T2H5"/>
<protein>
    <recommendedName>
        <fullName evidence="6">RNA-binding protein KhpB</fullName>
    </recommendedName>
    <alternativeName>
        <fullName evidence="6">RNA-binding protein EloR</fullName>
    </alternativeName>
</protein>
<keyword evidence="5 6" id="KW-0961">Cell wall biogenesis/degradation</keyword>
<dbReference type="SMART" id="SM01245">
    <property type="entry name" value="Jag_N"/>
    <property type="match status" value="1"/>
</dbReference>
<dbReference type="GO" id="GO:0003723">
    <property type="term" value="F:RNA binding"/>
    <property type="evidence" value="ECO:0007669"/>
    <property type="project" value="UniProtKB-UniRule"/>
</dbReference>
<dbReference type="HAMAP" id="MF_00867">
    <property type="entry name" value="KhpB"/>
    <property type="match status" value="1"/>
</dbReference>
<proteinExistence type="inferred from homology"/>
<accession>A0A1S8T2H5</accession>
<evidence type="ECO:0000256" key="2">
    <source>
        <dbReference type="ARBA" id="ARBA00022884"/>
    </source>
</evidence>
<dbReference type="RefSeq" id="WP_077849787.1">
    <property type="nucleotide sequence ID" value="NZ_LZZM01000227.1"/>
</dbReference>
<dbReference type="InterPro" id="IPR038008">
    <property type="entry name" value="Jag_KH"/>
</dbReference>
<dbReference type="NCBIfam" id="NF041568">
    <property type="entry name" value="Jag_EloR"/>
    <property type="match status" value="1"/>
</dbReference>
<comment type="subcellular location">
    <subcellularLocation>
        <location evidence="6">Cytoplasm</location>
    </subcellularLocation>
</comment>
<reference evidence="8 9" key="1">
    <citation type="submission" date="2016-05" db="EMBL/GenBank/DDBJ databases">
        <title>Microbial solvent formation.</title>
        <authorList>
            <person name="Poehlein A."/>
            <person name="Montoya Solano J.D."/>
            <person name="Flitsch S."/>
            <person name="Krabben P."/>
            <person name="Duerre P."/>
            <person name="Daniel R."/>
        </authorList>
    </citation>
    <scope>NUCLEOTIDE SEQUENCE [LARGE SCALE GENOMIC DNA]</scope>
    <source>
        <strain evidence="8 9">DSM 2619</strain>
    </source>
</reference>
<dbReference type="InterPro" id="IPR015946">
    <property type="entry name" value="KH_dom-like_a/b"/>
</dbReference>
<dbReference type="STRING" id="29367.CLPUN_48890"/>
<dbReference type="Pfam" id="PF13083">
    <property type="entry name" value="KH_KhpA-B"/>
    <property type="match status" value="1"/>
</dbReference>
<dbReference type="Gene3D" id="3.30.30.80">
    <property type="entry name" value="probable RNA-binding protein from clostridium symbiosum atcc 14940"/>
    <property type="match status" value="1"/>
</dbReference>
<dbReference type="CDD" id="cd02644">
    <property type="entry name" value="R3H_jag"/>
    <property type="match status" value="1"/>
</dbReference>
<dbReference type="InterPro" id="IPR001374">
    <property type="entry name" value="R3H_dom"/>
</dbReference>
<dbReference type="OrthoDB" id="9794483at2"/>
<dbReference type="Pfam" id="PF01424">
    <property type="entry name" value="R3H"/>
    <property type="match status" value="1"/>
</dbReference>
<evidence type="ECO:0000256" key="5">
    <source>
        <dbReference type="ARBA" id="ARBA00023316"/>
    </source>
</evidence>
<evidence type="ECO:0000256" key="1">
    <source>
        <dbReference type="ARBA" id="ARBA00022490"/>
    </source>
</evidence>
<dbReference type="InterPro" id="IPR038247">
    <property type="entry name" value="Jag_N_dom_sf"/>
</dbReference>
<evidence type="ECO:0000313" key="9">
    <source>
        <dbReference type="Proteomes" id="UP000190890"/>
    </source>
</evidence>
<dbReference type="Gene3D" id="3.30.300.20">
    <property type="match status" value="1"/>
</dbReference>
<evidence type="ECO:0000259" key="7">
    <source>
        <dbReference type="PROSITE" id="PS51061"/>
    </source>
</evidence>
<keyword evidence="4 6" id="KW-0143">Chaperone</keyword>
<sequence>MKSIEIEGKTVEEALNKALIELGKDKSMVDVEILDHGSKGLFNVIGVKPARIKVSSKYDYIEEAQDFIRNILNCMEIEAKIDIKEENDIIRINLSGDKMGVIIGYRGETLDSIQYLVSLVVNKVHELPHKKVILDTENYRSKREETLKGVAIKTANKVKKTSKVFKLEPMNPYERRIIHSTLQGNVFVNTYSEGDEPFRRVVVELKKDL</sequence>
<keyword evidence="3 6" id="KW-0133">Cell shape</keyword>
<dbReference type="GO" id="GO:0071555">
    <property type="term" value="P:cell wall organization"/>
    <property type="evidence" value="ECO:0007669"/>
    <property type="project" value="UniProtKB-KW"/>
</dbReference>